<comment type="caution">
    <text evidence="1">The sequence shown here is derived from an EMBL/GenBank/DDBJ whole genome shotgun (WGS) entry which is preliminary data.</text>
</comment>
<dbReference type="Proteomes" id="UP000692954">
    <property type="component" value="Unassembled WGS sequence"/>
</dbReference>
<accession>A0A8S1Q7D8</accession>
<dbReference type="AlphaFoldDB" id="A0A8S1Q7D8"/>
<evidence type="ECO:0000313" key="2">
    <source>
        <dbReference type="Proteomes" id="UP000692954"/>
    </source>
</evidence>
<evidence type="ECO:0000313" key="1">
    <source>
        <dbReference type="EMBL" id="CAD8111412.1"/>
    </source>
</evidence>
<protein>
    <submittedName>
        <fullName evidence="1">Uncharacterized protein</fullName>
    </submittedName>
</protein>
<keyword evidence="2" id="KW-1185">Reference proteome</keyword>
<gene>
    <name evidence="1" type="ORF">PSON_ATCC_30995.1.T0980053</name>
</gene>
<reference evidence="1" key="1">
    <citation type="submission" date="2021-01" db="EMBL/GenBank/DDBJ databases">
        <authorList>
            <consortium name="Genoscope - CEA"/>
            <person name="William W."/>
        </authorList>
    </citation>
    <scope>NUCLEOTIDE SEQUENCE</scope>
</reference>
<dbReference type="EMBL" id="CAJJDN010000098">
    <property type="protein sequence ID" value="CAD8111412.1"/>
    <property type="molecule type" value="Genomic_DNA"/>
</dbReference>
<sequence>MIQKKDIQQKSLFNSFQKNLQIINLMLKRLIFLRIIHQLIQDGKIYLKTQLNMISTMLDSQIKLDYIAQVIKDRALASPNKKVPLHTFLCYNVSLKDYVSGFLSEQPPNYQVPYDILWRQNMMIVQILDILMESQNLLVNFINVLKDSQFEVEYCLSQRMETHKIKIFTLSFKYV</sequence>
<organism evidence="1 2">
    <name type="scientific">Paramecium sonneborni</name>
    <dbReference type="NCBI Taxonomy" id="65129"/>
    <lineage>
        <taxon>Eukaryota</taxon>
        <taxon>Sar</taxon>
        <taxon>Alveolata</taxon>
        <taxon>Ciliophora</taxon>
        <taxon>Intramacronucleata</taxon>
        <taxon>Oligohymenophorea</taxon>
        <taxon>Peniculida</taxon>
        <taxon>Parameciidae</taxon>
        <taxon>Paramecium</taxon>
    </lineage>
</organism>
<name>A0A8S1Q7D8_9CILI</name>
<proteinExistence type="predicted"/>